<sequence>MVLTPQQTRNILHQVLDRNPPWTSVQTIAIDKDFLEWRVLENAPSSFIACKEESHELLKYFTTNWKA</sequence>
<accession>A0A2P4XMD8</accession>
<gene>
    <name evidence="1" type="ORF">PHPALM_17385</name>
</gene>
<protein>
    <submittedName>
        <fullName evidence="1">Uncharacterized protein</fullName>
    </submittedName>
</protein>
<dbReference type="Proteomes" id="UP000237271">
    <property type="component" value="Unassembled WGS sequence"/>
</dbReference>
<organism evidence="1 2">
    <name type="scientific">Phytophthora palmivora</name>
    <dbReference type="NCBI Taxonomy" id="4796"/>
    <lineage>
        <taxon>Eukaryota</taxon>
        <taxon>Sar</taxon>
        <taxon>Stramenopiles</taxon>
        <taxon>Oomycota</taxon>
        <taxon>Peronosporomycetes</taxon>
        <taxon>Peronosporales</taxon>
        <taxon>Peronosporaceae</taxon>
        <taxon>Phytophthora</taxon>
    </lineage>
</organism>
<dbReference type="EMBL" id="NCKW01009548">
    <property type="protein sequence ID" value="POM66708.1"/>
    <property type="molecule type" value="Genomic_DNA"/>
</dbReference>
<proteinExistence type="predicted"/>
<dbReference type="OrthoDB" id="124789at2759"/>
<evidence type="ECO:0000313" key="2">
    <source>
        <dbReference type="Proteomes" id="UP000237271"/>
    </source>
</evidence>
<keyword evidence="2" id="KW-1185">Reference proteome</keyword>
<comment type="caution">
    <text evidence="1">The sequence shown here is derived from an EMBL/GenBank/DDBJ whole genome shotgun (WGS) entry which is preliminary data.</text>
</comment>
<evidence type="ECO:0000313" key="1">
    <source>
        <dbReference type="EMBL" id="POM66708.1"/>
    </source>
</evidence>
<reference evidence="1 2" key="1">
    <citation type="journal article" date="2017" name="Genome Biol. Evol.">
        <title>Phytophthora megakarya and P. palmivora, closely related causal agents of cacao black pod rot, underwent increases in genome sizes and gene numbers by different mechanisms.</title>
        <authorList>
            <person name="Ali S.S."/>
            <person name="Shao J."/>
            <person name="Lary D.J."/>
            <person name="Kronmiller B."/>
            <person name="Shen D."/>
            <person name="Strem M.D."/>
            <person name="Amoako-Attah I."/>
            <person name="Akrofi A.Y."/>
            <person name="Begoude B.A."/>
            <person name="Ten Hoopen G.M."/>
            <person name="Coulibaly K."/>
            <person name="Kebe B.I."/>
            <person name="Melnick R.L."/>
            <person name="Guiltinan M.J."/>
            <person name="Tyler B.M."/>
            <person name="Meinhardt L.W."/>
            <person name="Bailey B.A."/>
        </authorList>
    </citation>
    <scope>NUCLEOTIDE SEQUENCE [LARGE SCALE GENOMIC DNA]</scope>
    <source>
        <strain evidence="2">sbr112.9</strain>
    </source>
</reference>
<name>A0A2P4XMD8_9STRA</name>
<dbReference type="AlphaFoldDB" id="A0A2P4XMD8"/>